<dbReference type="PROSITE" id="PS50944">
    <property type="entry name" value="HTH_DTXR"/>
    <property type="match status" value="1"/>
</dbReference>
<dbReference type="PATRIC" id="fig|742734.4.peg.4059"/>
<dbReference type="GO" id="GO:0003700">
    <property type="term" value="F:DNA-binding transcription factor activity"/>
    <property type="evidence" value="ECO:0007669"/>
    <property type="project" value="InterPro"/>
</dbReference>
<accession>A0A0J9EN53</accession>
<dbReference type="InterPro" id="IPR022689">
    <property type="entry name" value="Iron_dep_repressor"/>
</dbReference>
<dbReference type="GO" id="GO:0003677">
    <property type="term" value="F:DNA binding"/>
    <property type="evidence" value="ECO:0007669"/>
    <property type="project" value="UniProtKB-KW"/>
</dbReference>
<proteinExistence type="inferred from homology"/>
<dbReference type="PANTHER" id="PTHR33238:SF7">
    <property type="entry name" value="IRON-DEPENDENT TRANSCRIPTIONAL REGULATOR"/>
    <property type="match status" value="1"/>
</dbReference>
<dbReference type="GO" id="GO:0046983">
    <property type="term" value="F:protein dimerization activity"/>
    <property type="evidence" value="ECO:0007669"/>
    <property type="project" value="InterPro"/>
</dbReference>
<keyword evidence="2" id="KW-0805">Transcription regulation</keyword>
<evidence type="ECO:0000259" key="5">
    <source>
        <dbReference type="PROSITE" id="PS50944"/>
    </source>
</evidence>
<comment type="caution">
    <text evidence="6">The sequence shown here is derived from an EMBL/GenBank/DDBJ whole genome shotgun (WGS) entry which is preliminary data.</text>
</comment>
<comment type="similarity">
    <text evidence="1">Belongs to the DtxR/MntR family.</text>
</comment>
<dbReference type="InterPro" id="IPR022687">
    <property type="entry name" value="HTH_DTXR"/>
</dbReference>
<dbReference type="SUPFAM" id="SSF47979">
    <property type="entry name" value="Iron-dependent repressor protein, dimerization domain"/>
    <property type="match status" value="1"/>
</dbReference>
<dbReference type="RefSeq" id="WP_007864613.1">
    <property type="nucleotide sequence ID" value="NZ_KQ235880.1"/>
</dbReference>
<keyword evidence="3" id="KW-0238">DNA-binding</keyword>
<dbReference type="SMART" id="SM00529">
    <property type="entry name" value="HTH_DTXR"/>
    <property type="match status" value="1"/>
</dbReference>
<evidence type="ECO:0000313" key="7">
    <source>
        <dbReference type="Proteomes" id="UP000037392"/>
    </source>
</evidence>
<evidence type="ECO:0000313" key="6">
    <source>
        <dbReference type="EMBL" id="KMW17135.1"/>
    </source>
</evidence>
<dbReference type="GO" id="GO:0046914">
    <property type="term" value="F:transition metal ion binding"/>
    <property type="evidence" value="ECO:0007669"/>
    <property type="project" value="InterPro"/>
</dbReference>
<evidence type="ECO:0000256" key="2">
    <source>
        <dbReference type="ARBA" id="ARBA00023015"/>
    </source>
</evidence>
<dbReference type="EMBL" id="ADLK01000028">
    <property type="protein sequence ID" value="KMW17135.1"/>
    <property type="molecule type" value="Genomic_DNA"/>
</dbReference>
<dbReference type="Gene3D" id="1.10.10.10">
    <property type="entry name" value="Winged helix-like DNA-binding domain superfamily/Winged helix DNA-binding domain"/>
    <property type="match status" value="1"/>
</dbReference>
<dbReference type="OrthoDB" id="9794394at2"/>
<dbReference type="GeneID" id="93162689"/>
<dbReference type="InterPro" id="IPR036388">
    <property type="entry name" value="WH-like_DNA-bd_sf"/>
</dbReference>
<dbReference type="InterPro" id="IPR050536">
    <property type="entry name" value="DtxR_MntR_Metal-Reg"/>
</dbReference>
<dbReference type="Pfam" id="PF01325">
    <property type="entry name" value="Fe_dep_repress"/>
    <property type="match status" value="1"/>
</dbReference>
<dbReference type="PANTHER" id="PTHR33238">
    <property type="entry name" value="IRON (METAL) DEPENDENT REPRESSOR, DTXR FAMILY"/>
    <property type="match status" value="1"/>
</dbReference>
<dbReference type="Gene3D" id="1.10.60.10">
    <property type="entry name" value="Iron dependent repressor, metal binding and dimerisation domain"/>
    <property type="match status" value="1"/>
</dbReference>
<dbReference type="InterPro" id="IPR036390">
    <property type="entry name" value="WH_DNA-bd_sf"/>
</dbReference>
<dbReference type="AlphaFoldDB" id="A0A0J9EN53"/>
<evidence type="ECO:0000256" key="3">
    <source>
        <dbReference type="ARBA" id="ARBA00023125"/>
    </source>
</evidence>
<gene>
    <name evidence="6" type="ORF">HMPREF9470_03788</name>
</gene>
<dbReference type="InterPro" id="IPR001367">
    <property type="entry name" value="Fe_dep_repressor"/>
</dbReference>
<dbReference type="InterPro" id="IPR036421">
    <property type="entry name" value="Fe_dep_repressor_sf"/>
</dbReference>
<name>A0A0J9EN53_9FIRM</name>
<dbReference type="Pfam" id="PF02742">
    <property type="entry name" value="Fe_dep_repr_C"/>
    <property type="match status" value="1"/>
</dbReference>
<organism evidence="6 7">
    <name type="scientific">[Clostridium] citroniae WAL-19142</name>
    <dbReference type="NCBI Taxonomy" id="742734"/>
    <lineage>
        <taxon>Bacteria</taxon>
        <taxon>Bacillati</taxon>
        <taxon>Bacillota</taxon>
        <taxon>Clostridia</taxon>
        <taxon>Lachnospirales</taxon>
        <taxon>Lachnospiraceae</taxon>
        <taxon>Enterocloster</taxon>
    </lineage>
</organism>
<feature type="domain" description="HTH dtxR-type" evidence="5">
    <location>
        <begin position="3"/>
        <end position="64"/>
    </location>
</feature>
<keyword evidence="4" id="KW-0804">Transcription</keyword>
<sequence>MKLSTSREEYLKVIYILKNNKGTVRSIDIAQHMGISKPSVCIAVKQLEEQGYIKKDPAGLIELTDSGKAEAELVFEMHCFFEQVLMDAGISHEQAHIDAGRLEHAISEESFEALKKAGLLHELEQDK</sequence>
<dbReference type="Proteomes" id="UP000037392">
    <property type="component" value="Unassembled WGS sequence"/>
</dbReference>
<protein>
    <recommendedName>
        <fullName evidence="5">HTH dtxR-type domain-containing protein</fullName>
    </recommendedName>
</protein>
<dbReference type="SUPFAM" id="SSF46785">
    <property type="entry name" value="Winged helix' DNA-binding domain"/>
    <property type="match status" value="1"/>
</dbReference>
<evidence type="ECO:0000256" key="4">
    <source>
        <dbReference type="ARBA" id="ARBA00023163"/>
    </source>
</evidence>
<reference evidence="6 7" key="1">
    <citation type="submission" date="2011-04" db="EMBL/GenBank/DDBJ databases">
        <title>The Genome Sequence of Clostridium citroniae WAL-19142.</title>
        <authorList>
            <consortium name="The Broad Institute Genome Sequencing Platform"/>
            <person name="Earl A."/>
            <person name="Ward D."/>
            <person name="Feldgarden M."/>
            <person name="Gevers D."/>
            <person name="Warren Y.A."/>
            <person name="Tyrrell K.L."/>
            <person name="Citron D.M."/>
            <person name="Goldstein E.J."/>
            <person name="Daigneault M."/>
            <person name="Allen-Vercoe E."/>
            <person name="Young S.K."/>
            <person name="Zeng Q."/>
            <person name="Gargeya S."/>
            <person name="Fitzgerald M."/>
            <person name="Haas B."/>
            <person name="Abouelleil A."/>
            <person name="Alvarado L."/>
            <person name="Arachchi H.M."/>
            <person name="Berlin A."/>
            <person name="Brown A."/>
            <person name="Chapman S.B."/>
            <person name="Chen Z."/>
            <person name="Dunbar C."/>
            <person name="Freedman E."/>
            <person name="Gearin G."/>
            <person name="Gellesch M."/>
            <person name="Goldberg J."/>
            <person name="Griggs A."/>
            <person name="Gujja S."/>
            <person name="Heilman E.R."/>
            <person name="Heiman D."/>
            <person name="Howarth C."/>
            <person name="Larson L."/>
            <person name="Lui A."/>
            <person name="MacDonald P.J."/>
            <person name="Mehta T."/>
            <person name="Montmayeur A."/>
            <person name="Murphy C."/>
            <person name="Neiman D."/>
            <person name="Pearson M."/>
            <person name="Priest M."/>
            <person name="Roberts A."/>
            <person name="Saif S."/>
            <person name="Shea T."/>
            <person name="Shenoy N."/>
            <person name="Sisk P."/>
            <person name="Stolte C."/>
            <person name="Sykes S."/>
            <person name="White J."/>
            <person name="Yandava C."/>
            <person name="Wortman J."/>
            <person name="Nusbaum C."/>
            <person name="Birren B."/>
        </authorList>
    </citation>
    <scope>NUCLEOTIDE SEQUENCE [LARGE SCALE GENOMIC DNA]</scope>
    <source>
        <strain evidence="6 7">WAL-19142</strain>
    </source>
</reference>
<evidence type="ECO:0000256" key="1">
    <source>
        <dbReference type="ARBA" id="ARBA00007871"/>
    </source>
</evidence>